<evidence type="ECO:0000256" key="4">
    <source>
        <dbReference type="ARBA" id="ARBA00022989"/>
    </source>
</evidence>
<name>A0A7G3ZE72_9SACH</name>
<sequence>MPPTRSRSSAAADADGAGARRPTAPLLTVLRSRVRQPQFYWFLGHFLTLYHFIRFHLAMYSYRSQRYHYTRLLFYISGTYAIVLYQFYKSGQLKVGNLLPQLRRLDNLQYFCMLALLFVCSLTGATVSGALYSPVIFSLFHCLNYFKENLLPFLPLTPLVKAVVNNKIALFIQNHNERYLQMAQVFEIMCGFRSGLFGLPLALVRLLIRFSARNMASVVAMFGYVWFFKLRLQQTQSIRSILAQFVYKLDSYINTRLPPQIATRWHTYKQLVQLLFSKIPA</sequence>
<comment type="subcellular location">
    <subcellularLocation>
        <location evidence="1">Membrane</location>
        <topology evidence="1">Multi-pass membrane protein</topology>
    </subcellularLocation>
</comment>
<feature type="region of interest" description="Disordered" evidence="6">
    <location>
        <begin position="1"/>
        <end position="20"/>
    </location>
</feature>
<keyword evidence="5 7" id="KW-0472">Membrane</keyword>
<keyword evidence="9" id="KW-1185">Reference proteome</keyword>
<keyword evidence="4 7" id="KW-1133">Transmembrane helix</keyword>
<dbReference type="GO" id="GO:0061024">
    <property type="term" value="P:membrane organization"/>
    <property type="evidence" value="ECO:0007669"/>
    <property type="project" value="TreeGrafter"/>
</dbReference>
<dbReference type="GO" id="GO:0071786">
    <property type="term" value="P:endoplasmic reticulum tubular network organization"/>
    <property type="evidence" value="ECO:0007669"/>
    <property type="project" value="TreeGrafter"/>
</dbReference>
<reference evidence="8 9" key="1">
    <citation type="submission" date="2020-06" db="EMBL/GenBank/DDBJ databases">
        <title>The yeast mating-type switching endonuclease HO is a domesticated member of an unorthodox homing genetic element family.</title>
        <authorList>
            <person name="Coughlan A.Y."/>
            <person name="Lombardi L."/>
            <person name="Braun-Galleani S."/>
            <person name="Martos A.R."/>
            <person name="Galeote V."/>
            <person name="Bigey F."/>
            <person name="Dequin S."/>
            <person name="Byrne K.P."/>
            <person name="Wolfe K.H."/>
        </authorList>
    </citation>
    <scope>NUCLEOTIDE SEQUENCE [LARGE SCALE GENOMIC DNA]</scope>
    <source>
        <strain evidence="8 9">CBS764</strain>
    </source>
</reference>
<proteinExistence type="inferred from homology"/>
<feature type="transmembrane region" description="Helical" evidence="7">
    <location>
        <begin position="72"/>
        <end position="88"/>
    </location>
</feature>
<comment type="similarity">
    <text evidence="2">Belongs to the PER33/POM33 family.</text>
</comment>
<evidence type="ECO:0000256" key="3">
    <source>
        <dbReference type="ARBA" id="ARBA00022692"/>
    </source>
</evidence>
<evidence type="ECO:0000313" key="8">
    <source>
        <dbReference type="EMBL" id="QLL31808.1"/>
    </source>
</evidence>
<dbReference type="GeneID" id="59324927"/>
<dbReference type="EMBL" id="CP059247">
    <property type="protein sequence ID" value="QLL31808.1"/>
    <property type="molecule type" value="Genomic_DNA"/>
</dbReference>
<accession>A0A7G3ZE72</accession>
<dbReference type="PANTHER" id="PTHR12703">
    <property type="entry name" value="TRANSMEMBRANE PROTEIN 33"/>
    <property type="match status" value="1"/>
</dbReference>
<organism evidence="8 9">
    <name type="scientific">Torulaspora globosa</name>
    <dbReference type="NCBI Taxonomy" id="48254"/>
    <lineage>
        <taxon>Eukaryota</taxon>
        <taxon>Fungi</taxon>
        <taxon>Dikarya</taxon>
        <taxon>Ascomycota</taxon>
        <taxon>Saccharomycotina</taxon>
        <taxon>Saccharomycetes</taxon>
        <taxon>Saccharomycetales</taxon>
        <taxon>Saccharomycetaceae</taxon>
        <taxon>Torulaspora</taxon>
    </lineage>
</organism>
<evidence type="ECO:0000256" key="1">
    <source>
        <dbReference type="ARBA" id="ARBA00004141"/>
    </source>
</evidence>
<evidence type="ECO:0008006" key="10">
    <source>
        <dbReference type="Google" id="ProtNLM"/>
    </source>
</evidence>
<dbReference type="Proteomes" id="UP000515788">
    <property type="component" value="Chromosome 2"/>
</dbReference>
<dbReference type="AlphaFoldDB" id="A0A7G3ZE72"/>
<dbReference type="InterPro" id="IPR005344">
    <property type="entry name" value="TMEM33/Pom33"/>
</dbReference>
<dbReference type="InterPro" id="IPR051645">
    <property type="entry name" value="PER33/POM33_regulator"/>
</dbReference>
<gene>
    <name evidence="8" type="ORF">HG536_0B06760</name>
</gene>
<evidence type="ECO:0000256" key="2">
    <source>
        <dbReference type="ARBA" id="ARBA00007322"/>
    </source>
</evidence>
<keyword evidence="3 7" id="KW-0812">Transmembrane</keyword>
<dbReference type="GO" id="GO:0016020">
    <property type="term" value="C:membrane"/>
    <property type="evidence" value="ECO:0007669"/>
    <property type="project" value="UniProtKB-SubCell"/>
</dbReference>
<evidence type="ECO:0000256" key="7">
    <source>
        <dbReference type="SAM" id="Phobius"/>
    </source>
</evidence>
<evidence type="ECO:0000256" key="5">
    <source>
        <dbReference type="ARBA" id="ARBA00023136"/>
    </source>
</evidence>
<dbReference type="OrthoDB" id="5581259at2759"/>
<feature type="transmembrane region" description="Helical" evidence="7">
    <location>
        <begin position="108"/>
        <end position="132"/>
    </location>
</feature>
<evidence type="ECO:0000256" key="6">
    <source>
        <dbReference type="SAM" id="MobiDB-lite"/>
    </source>
</evidence>
<evidence type="ECO:0000313" key="9">
    <source>
        <dbReference type="Proteomes" id="UP000515788"/>
    </source>
</evidence>
<dbReference type="PANTHER" id="PTHR12703:SF4">
    <property type="entry name" value="TRANSMEMBRANE PROTEIN 33"/>
    <property type="match status" value="1"/>
</dbReference>
<dbReference type="KEGG" id="tgb:HG536_0B06760"/>
<dbReference type="RefSeq" id="XP_037138483.1">
    <property type="nucleotide sequence ID" value="XM_037282588.1"/>
</dbReference>
<feature type="transmembrane region" description="Helical" evidence="7">
    <location>
        <begin position="39"/>
        <end position="60"/>
    </location>
</feature>
<dbReference type="Pfam" id="PF03661">
    <property type="entry name" value="TMEM33_Pom33"/>
    <property type="match status" value="1"/>
</dbReference>
<dbReference type="GO" id="GO:0005783">
    <property type="term" value="C:endoplasmic reticulum"/>
    <property type="evidence" value="ECO:0007669"/>
    <property type="project" value="TreeGrafter"/>
</dbReference>
<feature type="transmembrane region" description="Helical" evidence="7">
    <location>
        <begin position="214"/>
        <end position="232"/>
    </location>
</feature>
<protein>
    <recommendedName>
        <fullName evidence="10">Nucleoporin POM33</fullName>
    </recommendedName>
</protein>